<evidence type="ECO:0000313" key="2">
    <source>
        <dbReference type="EMBL" id="MFC3714660.1"/>
    </source>
</evidence>
<feature type="chain" id="PRO_5046791452" evidence="1">
    <location>
        <begin position="25"/>
        <end position="166"/>
    </location>
</feature>
<organism evidence="2 3">
    <name type="scientific">Luteimonas soli</name>
    <dbReference type="NCBI Taxonomy" id="1648966"/>
    <lineage>
        <taxon>Bacteria</taxon>
        <taxon>Pseudomonadati</taxon>
        <taxon>Pseudomonadota</taxon>
        <taxon>Gammaproteobacteria</taxon>
        <taxon>Lysobacterales</taxon>
        <taxon>Lysobacteraceae</taxon>
        <taxon>Luteimonas</taxon>
    </lineage>
</organism>
<protein>
    <submittedName>
        <fullName evidence="2">DUF411 domain-containing protein</fullName>
    </submittedName>
</protein>
<dbReference type="Proteomes" id="UP001595705">
    <property type="component" value="Unassembled WGS sequence"/>
</dbReference>
<gene>
    <name evidence="2" type="ORF">ACFONC_00615</name>
</gene>
<evidence type="ECO:0000313" key="3">
    <source>
        <dbReference type="Proteomes" id="UP001595705"/>
    </source>
</evidence>
<keyword evidence="3" id="KW-1185">Reference proteome</keyword>
<dbReference type="EMBL" id="JBHRYA010000001">
    <property type="protein sequence ID" value="MFC3714660.1"/>
    <property type="molecule type" value="Genomic_DNA"/>
</dbReference>
<accession>A0ABV7XEP5</accession>
<dbReference type="Pfam" id="PF04214">
    <property type="entry name" value="DUF411"/>
    <property type="match status" value="1"/>
</dbReference>
<dbReference type="RefSeq" id="WP_386741596.1">
    <property type="nucleotide sequence ID" value="NZ_JBHRYA010000001.1"/>
</dbReference>
<feature type="signal peptide" evidence="1">
    <location>
        <begin position="1"/>
        <end position="24"/>
    </location>
</feature>
<name>A0ABV7XEP5_9GAMM</name>
<proteinExistence type="predicted"/>
<keyword evidence="1" id="KW-0732">Signal</keyword>
<comment type="caution">
    <text evidence="2">The sequence shown here is derived from an EMBL/GenBank/DDBJ whole genome shotgun (WGS) entry which is preliminary data.</text>
</comment>
<evidence type="ECO:0000256" key="1">
    <source>
        <dbReference type="SAM" id="SignalP"/>
    </source>
</evidence>
<dbReference type="InterPro" id="IPR007332">
    <property type="entry name" value="DUF411"/>
</dbReference>
<sequence>MNLRNVLLLVSLLPLSAASLPGCAEPAPPTQATAETPATPGELPRIVVHKSPTCGCCNGWIAHLRESGFEVDARDEDDMRPVKARAGVPAGKHSCHTAFVAGYFIEGHVPAEDIKRLLAQRPGAKGLAVPGMPLGSPGMEMPDGRTQPYAVELVHRDGSTAVFARH</sequence>
<reference evidence="3" key="1">
    <citation type="journal article" date="2019" name="Int. J. Syst. Evol. Microbiol.">
        <title>The Global Catalogue of Microorganisms (GCM) 10K type strain sequencing project: providing services to taxonomists for standard genome sequencing and annotation.</title>
        <authorList>
            <consortium name="The Broad Institute Genomics Platform"/>
            <consortium name="The Broad Institute Genome Sequencing Center for Infectious Disease"/>
            <person name="Wu L."/>
            <person name="Ma J."/>
        </authorList>
    </citation>
    <scope>NUCLEOTIDE SEQUENCE [LARGE SCALE GENOMIC DNA]</scope>
    <source>
        <strain evidence="3">KCTC 42441</strain>
    </source>
</reference>